<protein>
    <submittedName>
        <fullName evidence="2">Uncharacterized protein</fullName>
    </submittedName>
</protein>
<organism evidence="2 3">
    <name type="scientific">Staphylococcus pettenkoferi</name>
    <dbReference type="NCBI Taxonomy" id="170573"/>
    <lineage>
        <taxon>Bacteria</taxon>
        <taxon>Bacillati</taxon>
        <taxon>Bacillota</taxon>
        <taxon>Bacilli</taxon>
        <taxon>Bacillales</taxon>
        <taxon>Staphylococcaceae</taxon>
        <taxon>Staphylococcus</taxon>
    </lineage>
</organism>
<dbReference type="InterPro" id="IPR038641">
    <property type="entry name" value="Csa_sf"/>
</dbReference>
<name>A0A2N6QFJ8_9STAP</name>
<dbReference type="Gene3D" id="2.50.20.40">
    <property type="match status" value="1"/>
</dbReference>
<dbReference type="InterPro" id="IPR007595">
    <property type="entry name" value="Csa"/>
</dbReference>
<comment type="similarity">
    <text evidence="1">Belongs to the staphylococcal tandem lipoprotein family.</text>
</comment>
<dbReference type="Pfam" id="PF04507">
    <property type="entry name" value="DUF576"/>
    <property type="match status" value="1"/>
</dbReference>
<accession>A0A2N6QFJ8</accession>
<dbReference type="RefSeq" id="WP_070503899.1">
    <property type="nucleotide sequence ID" value="NZ_JAASJD010000011.1"/>
</dbReference>
<dbReference type="EMBL" id="PNGG01000004">
    <property type="protein sequence ID" value="PMC18351.1"/>
    <property type="molecule type" value="Genomic_DNA"/>
</dbReference>
<gene>
    <name evidence="2" type="ORF">CJ235_07925</name>
</gene>
<reference evidence="2 3" key="1">
    <citation type="submission" date="2017-09" db="EMBL/GenBank/DDBJ databases">
        <title>Bacterial strain isolated from the female urinary microbiota.</title>
        <authorList>
            <person name="Thomas-White K."/>
            <person name="Kumar N."/>
            <person name="Forster S."/>
            <person name="Putonti C."/>
            <person name="Lawley T."/>
            <person name="Wolfe A.J."/>
        </authorList>
    </citation>
    <scope>NUCLEOTIDE SEQUENCE [LARGE SCALE GENOMIC DNA]</scope>
    <source>
        <strain evidence="2 3">UMB0834</strain>
    </source>
</reference>
<comment type="caution">
    <text evidence="2">The sequence shown here is derived from an EMBL/GenBank/DDBJ whole genome shotgun (WGS) entry which is preliminary data.</text>
</comment>
<proteinExistence type="inferred from homology"/>
<sequence>MDLNKEIKYKKASIDYNSNVPNYRAIYKLNSKDKIFQKLKSRYPIPFRTAIMTIKGEGKGNNEEIGDKEINIRFKNDKCNYYDTFLFMPTKENKGK</sequence>
<evidence type="ECO:0000313" key="3">
    <source>
        <dbReference type="Proteomes" id="UP000235748"/>
    </source>
</evidence>
<evidence type="ECO:0000313" key="2">
    <source>
        <dbReference type="EMBL" id="PMC18351.1"/>
    </source>
</evidence>
<dbReference type="Proteomes" id="UP000235748">
    <property type="component" value="Unassembled WGS sequence"/>
</dbReference>
<evidence type="ECO:0000256" key="1">
    <source>
        <dbReference type="ARBA" id="ARBA00009715"/>
    </source>
</evidence>
<dbReference type="AlphaFoldDB" id="A0A2N6QFJ8"/>